<evidence type="ECO:0000256" key="1">
    <source>
        <dbReference type="ARBA" id="ARBA00003236"/>
    </source>
</evidence>
<comment type="caution">
    <text evidence="7">The sequence shown here is derived from an EMBL/GenBank/DDBJ whole genome shotgun (WGS) entry which is preliminary data.</text>
</comment>
<evidence type="ECO:0000313" key="8">
    <source>
        <dbReference type="Proteomes" id="UP001138751"/>
    </source>
</evidence>
<protein>
    <recommendedName>
        <fullName evidence="3">Chitooligosaccharide deacetylase</fullName>
    </recommendedName>
    <alternativeName>
        <fullName evidence="5">Nodulation protein B</fullName>
    </alternativeName>
</protein>
<gene>
    <name evidence="7" type="ORF">GXW76_07130</name>
</gene>
<evidence type="ECO:0000256" key="2">
    <source>
        <dbReference type="ARBA" id="ARBA00010973"/>
    </source>
</evidence>
<dbReference type="EMBL" id="JAAEDM010000012">
    <property type="protein sequence ID" value="MBR0670940.1"/>
    <property type="molecule type" value="Genomic_DNA"/>
</dbReference>
<comment type="function">
    <text evidence="1">Is involved in generating a small heat-stable compound (Nod), an acylated oligomer of N-acetylglucosamine, that stimulates mitosis in various plant protoplasts.</text>
</comment>
<reference evidence="7" key="2">
    <citation type="journal article" date="2021" name="Syst. Appl. Microbiol.">
        <title>Roseomonas hellenica sp. nov., isolated from roots of wild-growing Alkanna tinctoria.</title>
        <authorList>
            <person name="Rat A."/>
            <person name="Naranjo H.D."/>
            <person name="Lebbe L."/>
            <person name="Cnockaert M."/>
            <person name="Krigas N."/>
            <person name="Grigoriadou K."/>
            <person name="Maloupa E."/>
            <person name="Willems A."/>
        </authorList>
    </citation>
    <scope>NUCLEOTIDE SEQUENCE</scope>
    <source>
        <strain evidence="7">LMG 31231</strain>
    </source>
</reference>
<keyword evidence="4" id="KW-0732">Signal</keyword>
<evidence type="ECO:0000256" key="5">
    <source>
        <dbReference type="ARBA" id="ARBA00032976"/>
    </source>
</evidence>
<proteinExistence type="inferred from homology"/>
<evidence type="ECO:0000256" key="4">
    <source>
        <dbReference type="ARBA" id="ARBA00022729"/>
    </source>
</evidence>
<organism evidence="7 8">
    <name type="scientific">Neoroseomonas soli</name>
    <dbReference type="NCBI Taxonomy" id="1081025"/>
    <lineage>
        <taxon>Bacteria</taxon>
        <taxon>Pseudomonadati</taxon>
        <taxon>Pseudomonadota</taxon>
        <taxon>Alphaproteobacteria</taxon>
        <taxon>Acetobacterales</taxon>
        <taxon>Acetobacteraceae</taxon>
        <taxon>Neoroseomonas</taxon>
    </lineage>
</organism>
<dbReference type="Pfam" id="PF01522">
    <property type="entry name" value="Polysacc_deac_1"/>
    <property type="match status" value="2"/>
</dbReference>
<feature type="domain" description="NodB homology" evidence="6">
    <location>
        <begin position="84"/>
        <end position="333"/>
    </location>
</feature>
<reference evidence="7" key="1">
    <citation type="submission" date="2020-01" db="EMBL/GenBank/DDBJ databases">
        <authorList>
            <person name="Rat A."/>
        </authorList>
    </citation>
    <scope>NUCLEOTIDE SEQUENCE</scope>
    <source>
        <strain evidence="7">LMG 31231</strain>
    </source>
</reference>
<evidence type="ECO:0000259" key="6">
    <source>
        <dbReference type="PROSITE" id="PS51677"/>
    </source>
</evidence>
<dbReference type="InterPro" id="IPR051398">
    <property type="entry name" value="Polysacch_Deacetylase"/>
</dbReference>
<dbReference type="GO" id="GO:0016810">
    <property type="term" value="F:hydrolase activity, acting on carbon-nitrogen (but not peptide) bonds"/>
    <property type="evidence" value="ECO:0007669"/>
    <property type="project" value="InterPro"/>
</dbReference>
<dbReference type="InterPro" id="IPR002509">
    <property type="entry name" value="NODB_dom"/>
</dbReference>
<dbReference type="InterPro" id="IPR011330">
    <property type="entry name" value="Glyco_hydro/deAcase_b/a-brl"/>
</dbReference>
<name>A0A9X9WUW1_9PROT</name>
<evidence type="ECO:0000313" key="7">
    <source>
        <dbReference type="EMBL" id="MBR0670940.1"/>
    </source>
</evidence>
<comment type="similarity">
    <text evidence="2">Belongs to the polysaccharide deacetylase family.</text>
</comment>
<dbReference type="Gene3D" id="3.20.20.370">
    <property type="entry name" value="Glycoside hydrolase/deacetylase"/>
    <property type="match status" value="1"/>
</dbReference>
<dbReference type="PROSITE" id="PS51677">
    <property type="entry name" value="NODB"/>
    <property type="match status" value="1"/>
</dbReference>
<dbReference type="PANTHER" id="PTHR34216:SF7">
    <property type="entry name" value="POLY-BETA-1,6-N-ACETYL-D-GLUCOSAMINE N-DEACETYLASE"/>
    <property type="match status" value="1"/>
</dbReference>
<dbReference type="AlphaFoldDB" id="A0A9X9WUW1"/>
<dbReference type="RefSeq" id="WP_211861316.1">
    <property type="nucleotide sequence ID" value="NZ_JAAEDM010000012.1"/>
</dbReference>
<dbReference type="Proteomes" id="UP001138751">
    <property type="component" value="Unassembled WGS sequence"/>
</dbReference>
<sequence length="333" mass="35491">MLKEALVRLGAPALLRALLGGRGTILVLHRVRAPDPDLMFEVNQRNSIPPEQLTGLLDILAAERIEVVGLDEALARLAAPHAGRFACLTFDDGYRDNHDTLLPILAARRVPATVYVAPGLIDGTAPLWWYALDQAIARTARLRLPMPEETEIPCGDRAAKERAFALAAGFMLRATPEQAARLNAALVERHGADPAALAARHMMTWDMVRALAASPFVEIGAHTLTHPPLAVLPPAAAAAEMAQSRARLERETGRPVRHLAYPYGTPGTTGAREAALAAELGFRSAVTTVPGTLGRRHAAECHAWPRHGIGPADGPAAIRLKLAGLANPLAARG</sequence>
<dbReference type="PANTHER" id="PTHR34216">
    <property type="match status" value="1"/>
</dbReference>
<accession>A0A9X9WUW1</accession>
<dbReference type="GO" id="GO:0005975">
    <property type="term" value="P:carbohydrate metabolic process"/>
    <property type="evidence" value="ECO:0007669"/>
    <property type="project" value="InterPro"/>
</dbReference>
<evidence type="ECO:0000256" key="3">
    <source>
        <dbReference type="ARBA" id="ARBA00020071"/>
    </source>
</evidence>
<dbReference type="SUPFAM" id="SSF88713">
    <property type="entry name" value="Glycoside hydrolase/deacetylase"/>
    <property type="match status" value="1"/>
</dbReference>
<keyword evidence="8" id="KW-1185">Reference proteome</keyword>